<evidence type="ECO:0000313" key="3">
    <source>
        <dbReference type="Proteomes" id="UP000198706"/>
    </source>
</evidence>
<reference evidence="2 3" key="1">
    <citation type="submission" date="2016-10" db="EMBL/GenBank/DDBJ databases">
        <authorList>
            <person name="de Groot N.N."/>
        </authorList>
    </citation>
    <scope>NUCLEOTIDE SEQUENCE [LARGE SCALE GENOMIC DNA]</scope>
    <source>
        <strain evidence="2 3">JCM 21544</strain>
    </source>
</reference>
<keyword evidence="3" id="KW-1185">Reference proteome</keyword>
<organism evidence="2 3">
    <name type="scientific">Pseudomonas indica</name>
    <dbReference type="NCBI Taxonomy" id="137658"/>
    <lineage>
        <taxon>Bacteria</taxon>
        <taxon>Pseudomonadati</taxon>
        <taxon>Pseudomonadota</taxon>
        <taxon>Gammaproteobacteria</taxon>
        <taxon>Pseudomonadales</taxon>
        <taxon>Pseudomonadaceae</taxon>
        <taxon>Pseudomonas</taxon>
    </lineage>
</organism>
<dbReference type="AlphaFoldDB" id="A0A1G8ZAZ8"/>
<dbReference type="Proteomes" id="UP000198706">
    <property type="component" value="Unassembled WGS sequence"/>
</dbReference>
<gene>
    <name evidence="2" type="ORF">SAMN05216186_104257</name>
</gene>
<proteinExistence type="predicted"/>
<evidence type="ECO:0000313" key="2">
    <source>
        <dbReference type="EMBL" id="SDK12197.1"/>
    </source>
</evidence>
<name>A0A1G8ZAZ8_9PSED</name>
<dbReference type="EMBL" id="FNFD01000004">
    <property type="protein sequence ID" value="SDK12197.1"/>
    <property type="molecule type" value="Genomic_DNA"/>
</dbReference>
<evidence type="ECO:0000259" key="1">
    <source>
        <dbReference type="Pfam" id="PF07866"/>
    </source>
</evidence>
<accession>A0A1G8ZAZ8</accession>
<protein>
    <recommendedName>
        <fullName evidence="1">DUF1653 domain-containing protein</fullName>
    </recommendedName>
</protein>
<dbReference type="InterPro" id="IPR023387">
    <property type="entry name" value="DUF1653-like_dom"/>
</dbReference>
<sequence length="78" mass="9164">MRVQPGLYRHYKGPEYRVFGVARHSETEEELVVYQALYGEYGLWVRPLRMFTETVEVDGESVPRFALIKAEKALFEQP</sequence>
<dbReference type="OrthoDB" id="371169at2"/>
<dbReference type="STRING" id="137658.SAMN05216186_104257"/>
<feature type="domain" description="DUF1653" evidence="1">
    <location>
        <begin position="6"/>
        <end position="66"/>
    </location>
</feature>
<dbReference type="RefSeq" id="WP_084334045.1">
    <property type="nucleotide sequence ID" value="NZ_CBKZNZ010000052.1"/>
</dbReference>
<dbReference type="Pfam" id="PF07866">
    <property type="entry name" value="DUF1653"/>
    <property type="match status" value="1"/>
</dbReference>
<dbReference type="Gene3D" id="2.30.30.320">
    <property type="entry name" value="DUF1653-like domain"/>
    <property type="match status" value="1"/>
</dbReference>
<dbReference type="InterPro" id="IPR037135">
    <property type="entry name" value="DUF1653-like_dom_sf"/>
</dbReference>